<comment type="caution">
    <text evidence="2">The sequence shown here is derived from an EMBL/GenBank/DDBJ whole genome shotgun (WGS) entry which is preliminary data.</text>
</comment>
<organism evidence="2 3">
    <name type="scientific">Winogradskyella pacifica</name>
    <dbReference type="NCBI Taxonomy" id="664642"/>
    <lineage>
        <taxon>Bacteria</taxon>
        <taxon>Pseudomonadati</taxon>
        <taxon>Bacteroidota</taxon>
        <taxon>Flavobacteriia</taxon>
        <taxon>Flavobacteriales</taxon>
        <taxon>Flavobacteriaceae</taxon>
        <taxon>Winogradskyella</taxon>
    </lineage>
</organism>
<sequence length="117" mass="13356">MLFENPLFLIPFSSGLIFYVVGLIMYKFPPKKINGLYGYRTASSMKNQVRWDFAQLYAAKQMIKYGLLLSVFGLVGLVYEPAESISTMLGLGLMILMVVLLIVKVEKKMKEEFKDTQ</sequence>
<dbReference type="RefSeq" id="WP_115808030.1">
    <property type="nucleotide sequence ID" value="NZ_QREI01000001.1"/>
</dbReference>
<keyword evidence="3" id="KW-1185">Reference proteome</keyword>
<evidence type="ECO:0000313" key="2">
    <source>
        <dbReference type="EMBL" id="REE27696.1"/>
    </source>
</evidence>
<dbReference type="EMBL" id="QREI01000001">
    <property type="protein sequence ID" value="REE27696.1"/>
    <property type="molecule type" value="Genomic_DNA"/>
</dbReference>
<gene>
    <name evidence="2" type="ORF">DFQ09_101533</name>
</gene>
<dbReference type="Pfam" id="PF13630">
    <property type="entry name" value="SdpI"/>
    <property type="match status" value="1"/>
</dbReference>
<feature type="transmembrane region" description="Helical" evidence="1">
    <location>
        <begin position="85"/>
        <end position="103"/>
    </location>
</feature>
<dbReference type="OrthoDB" id="3173919at2"/>
<protein>
    <submittedName>
        <fullName evidence="2">SdpI/YhfL family protein</fullName>
    </submittedName>
</protein>
<dbReference type="InterPro" id="IPR025962">
    <property type="entry name" value="SdpI/YhfL"/>
</dbReference>
<accession>A0A3D9N8B7</accession>
<keyword evidence="1" id="KW-1133">Transmembrane helix</keyword>
<name>A0A3D9N8B7_9FLAO</name>
<reference evidence="2 3" key="1">
    <citation type="submission" date="2018-07" db="EMBL/GenBank/DDBJ databases">
        <title>Genomic Encyclopedia of Type Strains, Phase III (KMG-III): the genomes of soil and plant-associated and newly described type strains.</title>
        <authorList>
            <person name="Whitman W."/>
        </authorList>
    </citation>
    <scope>NUCLEOTIDE SEQUENCE [LARGE SCALE GENOMIC DNA]</scope>
    <source>
        <strain evidence="2 3">CECT 7948</strain>
    </source>
</reference>
<dbReference type="Proteomes" id="UP000256919">
    <property type="component" value="Unassembled WGS sequence"/>
</dbReference>
<feature type="transmembrane region" description="Helical" evidence="1">
    <location>
        <begin position="6"/>
        <end position="26"/>
    </location>
</feature>
<evidence type="ECO:0000256" key="1">
    <source>
        <dbReference type="SAM" id="Phobius"/>
    </source>
</evidence>
<dbReference type="AlphaFoldDB" id="A0A3D9N8B7"/>
<keyword evidence="1" id="KW-0472">Membrane</keyword>
<evidence type="ECO:0000313" key="3">
    <source>
        <dbReference type="Proteomes" id="UP000256919"/>
    </source>
</evidence>
<proteinExistence type="predicted"/>
<keyword evidence="1" id="KW-0812">Transmembrane</keyword>